<reference evidence="13" key="1">
    <citation type="submission" date="2018-05" db="EMBL/GenBank/DDBJ databases">
        <authorList>
            <person name="Lanie J.A."/>
            <person name="Ng W.-L."/>
            <person name="Kazmierczak K.M."/>
            <person name="Andrzejewski T.M."/>
            <person name="Davidsen T.M."/>
            <person name="Wayne K.J."/>
            <person name="Tettelin H."/>
            <person name="Glass J.I."/>
            <person name="Rusch D."/>
            <person name="Podicherti R."/>
            <person name="Tsui H.-C.T."/>
            <person name="Winkler M.E."/>
        </authorList>
    </citation>
    <scope>NUCLEOTIDE SEQUENCE</scope>
</reference>
<comment type="subunit">
    <text evidence="4">Homodimer.</text>
</comment>
<evidence type="ECO:0000256" key="9">
    <source>
        <dbReference type="ARBA" id="ARBA00023004"/>
    </source>
</evidence>
<dbReference type="InterPro" id="IPR015168">
    <property type="entry name" value="SsuA/THI5"/>
</dbReference>
<evidence type="ECO:0000256" key="1">
    <source>
        <dbReference type="ARBA" id="ARBA00003469"/>
    </source>
</evidence>
<comment type="similarity">
    <text evidence="3">Belongs to the NMT1/THI5 family.</text>
</comment>
<keyword evidence="8" id="KW-0784">Thiamine biosynthesis</keyword>
<gene>
    <name evidence="13" type="ORF">METZ01_LOCUS274070</name>
</gene>
<proteinExistence type="inferred from homology"/>
<evidence type="ECO:0000256" key="8">
    <source>
        <dbReference type="ARBA" id="ARBA00022977"/>
    </source>
</evidence>
<evidence type="ECO:0000259" key="12">
    <source>
        <dbReference type="Pfam" id="PF09084"/>
    </source>
</evidence>
<feature type="domain" description="SsuA/THI5-like" evidence="12">
    <location>
        <begin position="39"/>
        <end position="83"/>
    </location>
</feature>
<dbReference type="InterPro" id="IPR027939">
    <property type="entry name" value="NMT1/THI5"/>
</dbReference>
<feature type="non-terminal residue" evidence="13">
    <location>
        <position position="83"/>
    </location>
</feature>
<evidence type="ECO:0000256" key="10">
    <source>
        <dbReference type="ARBA" id="ARBA00033171"/>
    </source>
</evidence>
<dbReference type="AlphaFoldDB" id="A0A382KB48"/>
<evidence type="ECO:0000256" key="6">
    <source>
        <dbReference type="ARBA" id="ARBA00022723"/>
    </source>
</evidence>
<evidence type="ECO:0000313" key="13">
    <source>
        <dbReference type="EMBL" id="SVC21216.1"/>
    </source>
</evidence>
<dbReference type="GO" id="GO:0009228">
    <property type="term" value="P:thiamine biosynthetic process"/>
    <property type="evidence" value="ECO:0007669"/>
    <property type="project" value="UniProtKB-KW"/>
</dbReference>
<accession>A0A382KB48</accession>
<dbReference type="GO" id="GO:0046872">
    <property type="term" value="F:metal ion binding"/>
    <property type="evidence" value="ECO:0007669"/>
    <property type="project" value="UniProtKB-KW"/>
</dbReference>
<dbReference type="EMBL" id="UINC01079323">
    <property type="protein sequence ID" value="SVC21216.1"/>
    <property type="molecule type" value="Genomic_DNA"/>
</dbReference>
<dbReference type="Pfam" id="PF09084">
    <property type="entry name" value="NMT1"/>
    <property type="match status" value="1"/>
</dbReference>
<organism evidence="13">
    <name type="scientific">marine metagenome</name>
    <dbReference type="NCBI Taxonomy" id="408172"/>
    <lineage>
        <taxon>unclassified sequences</taxon>
        <taxon>metagenomes</taxon>
        <taxon>ecological metagenomes</taxon>
    </lineage>
</organism>
<sequence>MKNRLMGFILLTVLGCLNFSCNNSTEIVQVKLALDWYPNANHIGLYIAQEKGYFEDENLEVEIYTPSDPSTVLQTVASGADDF</sequence>
<keyword evidence="6" id="KW-0479">Metal-binding</keyword>
<name>A0A382KB48_9ZZZZ</name>
<dbReference type="GO" id="GO:0016740">
    <property type="term" value="F:transferase activity"/>
    <property type="evidence" value="ECO:0007669"/>
    <property type="project" value="UniProtKB-KW"/>
</dbReference>
<evidence type="ECO:0000256" key="11">
    <source>
        <dbReference type="ARBA" id="ARBA00048179"/>
    </source>
</evidence>
<evidence type="ECO:0000256" key="2">
    <source>
        <dbReference type="ARBA" id="ARBA00004948"/>
    </source>
</evidence>
<dbReference type="PANTHER" id="PTHR31528:SF1">
    <property type="entry name" value="4-AMINO-5-HYDROXYMETHYL-2-METHYLPYRIMIDINE PHOSPHATE SYNTHASE THI11-RELATED"/>
    <property type="match status" value="1"/>
</dbReference>
<dbReference type="Gene3D" id="3.40.190.10">
    <property type="entry name" value="Periplasmic binding protein-like II"/>
    <property type="match status" value="1"/>
</dbReference>
<keyword evidence="5" id="KW-0808">Transferase</keyword>
<dbReference type="SUPFAM" id="SSF53850">
    <property type="entry name" value="Periplasmic binding protein-like II"/>
    <property type="match status" value="1"/>
</dbReference>
<dbReference type="PROSITE" id="PS51257">
    <property type="entry name" value="PROKAR_LIPOPROTEIN"/>
    <property type="match status" value="1"/>
</dbReference>
<dbReference type="PANTHER" id="PTHR31528">
    <property type="entry name" value="4-AMINO-5-HYDROXYMETHYL-2-METHYLPYRIMIDINE PHOSPHATE SYNTHASE THI11-RELATED"/>
    <property type="match status" value="1"/>
</dbReference>
<protein>
    <recommendedName>
        <fullName evidence="10">Thiamine pyrimidine synthase</fullName>
    </recommendedName>
</protein>
<comment type="function">
    <text evidence="1">Responsible for the formation of the pyrimidine heterocycle in the thiamine biosynthesis pathway. Catalyzes the formation of hydroxymethylpyrimidine phosphate (HMP-P) from histidine and pyridoxal phosphate (PLP). The protein uses PLP and the active site histidine to form HMP-P, generating an inactive enzyme. The enzyme can only undergo a single turnover, which suggests it is a suicide enzyme.</text>
</comment>
<evidence type="ECO:0000256" key="7">
    <source>
        <dbReference type="ARBA" id="ARBA00022898"/>
    </source>
</evidence>
<keyword evidence="7" id="KW-0663">Pyridoxal phosphate</keyword>
<comment type="pathway">
    <text evidence="2">Cofactor biosynthesis; thiamine diphosphate biosynthesis.</text>
</comment>
<evidence type="ECO:0000256" key="4">
    <source>
        <dbReference type="ARBA" id="ARBA00011738"/>
    </source>
</evidence>
<keyword evidence="9" id="KW-0408">Iron</keyword>
<evidence type="ECO:0000256" key="3">
    <source>
        <dbReference type="ARBA" id="ARBA00009406"/>
    </source>
</evidence>
<evidence type="ECO:0000256" key="5">
    <source>
        <dbReference type="ARBA" id="ARBA00022679"/>
    </source>
</evidence>
<comment type="catalytic activity">
    <reaction evidence="11">
        <text>N(6)-(pyridoxal phosphate)-L-lysyl-[4-amino-5-hydroxymethyl-2-methylpyrimidine phosphate synthase] + L-histidyl-[4-amino-5-hydroxymethyl-2-methylpyrimidine phosphate synthase] + 2 Fe(3+) + 4 H2O = L-lysyl-[4-amino-5-hydroxymethyl-2-methylpyrimidine phosphate synthase] + (2S)-2-amino-5-hydroxy-4-oxopentanoyl-[4-amino-5-hydroxymethyl-2-methylpyrimidine phosphate synthase] + 4-amino-2-methyl-5-(phosphooxymethyl)pyrimidine + 3-oxopropanoate + 2 Fe(2+) + 2 H(+)</text>
        <dbReference type="Rhea" id="RHEA:65756"/>
        <dbReference type="Rhea" id="RHEA-COMP:16892"/>
        <dbReference type="Rhea" id="RHEA-COMP:16893"/>
        <dbReference type="Rhea" id="RHEA-COMP:16894"/>
        <dbReference type="Rhea" id="RHEA-COMP:16895"/>
        <dbReference type="ChEBI" id="CHEBI:15377"/>
        <dbReference type="ChEBI" id="CHEBI:15378"/>
        <dbReference type="ChEBI" id="CHEBI:29033"/>
        <dbReference type="ChEBI" id="CHEBI:29034"/>
        <dbReference type="ChEBI" id="CHEBI:29969"/>
        <dbReference type="ChEBI" id="CHEBI:29979"/>
        <dbReference type="ChEBI" id="CHEBI:33190"/>
        <dbReference type="ChEBI" id="CHEBI:58354"/>
        <dbReference type="ChEBI" id="CHEBI:143915"/>
        <dbReference type="ChEBI" id="CHEBI:157692"/>
    </reaction>
    <physiologicalReaction direction="left-to-right" evidence="11">
        <dbReference type="Rhea" id="RHEA:65757"/>
    </physiologicalReaction>
</comment>